<organism evidence="2 3">
    <name type="scientific">Candidatus Thalassospirochaeta sargassi</name>
    <dbReference type="NCBI Taxonomy" id="3119039"/>
    <lineage>
        <taxon>Bacteria</taxon>
        <taxon>Pseudomonadati</taxon>
        <taxon>Spirochaetota</taxon>
        <taxon>Spirochaetia</taxon>
        <taxon>Spirochaetales</taxon>
        <taxon>Spirochaetaceae</taxon>
        <taxon>Candidatus Thalassospirochaeta</taxon>
    </lineage>
</organism>
<evidence type="ECO:0000313" key="3">
    <source>
        <dbReference type="Proteomes" id="UP001221217"/>
    </source>
</evidence>
<dbReference type="InterPro" id="IPR022742">
    <property type="entry name" value="Hydrolase_4"/>
</dbReference>
<dbReference type="InterPro" id="IPR051044">
    <property type="entry name" value="MAG_DAG_Lipase"/>
</dbReference>
<dbReference type="GO" id="GO:0016787">
    <property type="term" value="F:hydrolase activity"/>
    <property type="evidence" value="ECO:0007669"/>
    <property type="project" value="UniProtKB-KW"/>
</dbReference>
<dbReference type="Pfam" id="PF12146">
    <property type="entry name" value="Hydrolase_4"/>
    <property type="match status" value="1"/>
</dbReference>
<name>A0AAJ1IIG4_9SPIO</name>
<dbReference type="AlphaFoldDB" id="A0AAJ1IIG4"/>
<protein>
    <submittedName>
        <fullName evidence="2">Alpha/beta hydrolase</fullName>
    </submittedName>
</protein>
<dbReference type="SUPFAM" id="SSF53474">
    <property type="entry name" value="alpha/beta-Hydrolases"/>
    <property type="match status" value="1"/>
</dbReference>
<evidence type="ECO:0000313" key="2">
    <source>
        <dbReference type="EMBL" id="MDC7227850.1"/>
    </source>
</evidence>
<comment type="caution">
    <text evidence="2">The sequence shown here is derived from an EMBL/GenBank/DDBJ whole genome shotgun (WGS) entry which is preliminary data.</text>
</comment>
<reference evidence="2 3" key="1">
    <citation type="submission" date="2022-12" db="EMBL/GenBank/DDBJ databases">
        <title>Metagenome assembled genome from gulf of manar.</title>
        <authorList>
            <person name="Kohli P."/>
            <person name="Pk S."/>
            <person name="Venkata Ramana C."/>
            <person name="Sasikala C."/>
        </authorList>
    </citation>
    <scope>NUCLEOTIDE SEQUENCE [LARGE SCALE GENOMIC DNA]</scope>
    <source>
        <strain evidence="2">JB008</strain>
    </source>
</reference>
<accession>A0AAJ1IIG4</accession>
<proteinExistence type="predicted"/>
<feature type="domain" description="Serine aminopeptidase S33" evidence="1">
    <location>
        <begin position="23"/>
        <end position="287"/>
    </location>
</feature>
<evidence type="ECO:0000259" key="1">
    <source>
        <dbReference type="Pfam" id="PF12146"/>
    </source>
</evidence>
<dbReference type="EMBL" id="JAQQAL010000035">
    <property type="protein sequence ID" value="MDC7227850.1"/>
    <property type="molecule type" value="Genomic_DNA"/>
</dbReference>
<gene>
    <name evidence="2" type="ORF">PQJ61_13880</name>
</gene>
<dbReference type="PANTHER" id="PTHR11614">
    <property type="entry name" value="PHOSPHOLIPASE-RELATED"/>
    <property type="match status" value="1"/>
</dbReference>
<sequence length="302" mass="34414">MNDYSFRASDGTGIYAAIWKTDKPKGIVQLIHGMAEHINRYDEFAKYLNSHGWVVAGEDHRGHGKTAGSIDKLGWFAERNGWDLVVEDNFLLSQKLKNEYPDLPYYIFSHSMGSFITRKLISEYPINPEKVILSGNGDFKDSDVIMVKLIGNIAKFFKSGKAKANLLDKLTFSSMNNKFNPGRTGLEWLSRDEAKVDEYIADPYCGFVVSVQFYLDFADGMSYLHTTDCFEKPPKGLPMLFYSGELDPVGGETKLVTRVYETYRKHGFKNAELVINKGGHHENLNEINRDEVYKTMADWLKK</sequence>
<keyword evidence="2" id="KW-0378">Hydrolase</keyword>
<dbReference type="Proteomes" id="UP001221217">
    <property type="component" value="Unassembled WGS sequence"/>
</dbReference>
<dbReference type="Gene3D" id="3.40.50.1820">
    <property type="entry name" value="alpha/beta hydrolase"/>
    <property type="match status" value="1"/>
</dbReference>
<dbReference type="InterPro" id="IPR029058">
    <property type="entry name" value="AB_hydrolase_fold"/>
</dbReference>